<accession>A0ABT8F3S6</accession>
<keyword evidence="2 6" id="KW-0812">Transmembrane</keyword>
<keyword evidence="3 6" id="KW-1133">Transmembrane helix</keyword>
<dbReference type="CDD" id="cd00093">
    <property type="entry name" value="HTH_XRE"/>
    <property type="match status" value="1"/>
</dbReference>
<dbReference type="Gene3D" id="1.10.260.40">
    <property type="entry name" value="lambda repressor-like DNA-binding domains"/>
    <property type="match status" value="1"/>
</dbReference>
<comment type="caution">
    <text evidence="8">The sequence shown here is derived from an EMBL/GenBank/DDBJ whole genome shotgun (WGS) entry which is preliminary data.</text>
</comment>
<dbReference type="PANTHER" id="PTHR46797:SF1">
    <property type="entry name" value="METHYLPHOSPHONATE SYNTHASE"/>
    <property type="match status" value="1"/>
</dbReference>
<evidence type="ECO:0000256" key="3">
    <source>
        <dbReference type="ARBA" id="ARBA00022989"/>
    </source>
</evidence>
<dbReference type="SUPFAM" id="SSF47413">
    <property type="entry name" value="lambda repressor-like DNA-binding domains"/>
    <property type="match status" value="1"/>
</dbReference>
<evidence type="ECO:0000313" key="9">
    <source>
        <dbReference type="Proteomes" id="UP001168552"/>
    </source>
</evidence>
<proteinExistence type="predicted"/>
<evidence type="ECO:0000256" key="6">
    <source>
        <dbReference type="SAM" id="Phobius"/>
    </source>
</evidence>
<dbReference type="PROSITE" id="PS50943">
    <property type="entry name" value="HTH_CROC1"/>
    <property type="match status" value="1"/>
</dbReference>
<feature type="transmembrane region" description="Helical" evidence="6">
    <location>
        <begin position="123"/>
        <end position="143"/>
    </location>
</feature>
<protein>
    <submittedName>
        <fullName evidence="8">Helix-turn-helix domain-containing protein</fullName>
    </submittedName>
</protein>
<dbReference type="InterPro" id="IPR010982">
    <property type="entry name" value="Lambda_DNA-bd_dom_sf"/>
</dbReference>
<feature type="transmembrane region" description="Helical" evidence="6">
    <location>
        <begin position="84"/>
        <end position="102"/>
    </location>
</feature>
<dbReference type="Proteomes" id="UP001168552">
    <property type="component" value="Unassembled WGS sequence"/>
</dbReference>
<dbReference type="EMBL" id="JAUHJS010000003">
    <property type="protein sequence ID" value="MDN4165106.1"/>
    <property type="molecule type" value="Genomic_DNA"/>
</dbReference>
<dbReference type="Pfam" id="PF09685">
    <property type="entry name" value="MamF_MmsF"/>
    <property type="match status" value="1"/>
</dbReference>
<feature type="transmembrane region" description="Helical" evidence="6">
    <location>
        <begin position="149"/>
        <end position="171"/>
    </location>
</feature>
<keyword evidence="4" id="KW-0238">DNA-binding</keyword>
<evidence type="ECO:0000256" key="1">
    <source>
        <dbReference type="ARBA" id="ARBA00004141"/>
    </source>
</evidence>
<dbReference type="RefSeq" id="WP_320003635.1">
    <property type="nucleotide sequence ID" value="NZ_JAUHJS010000003.1"/>
</dbReference>
<evidence type="ECO:0000256" key="2">
    <source>
        <dbReference type="ARBA" id="ARBA00022692"/>
    </source>
</evidence>
<dbReference type="InterPro" id="IPR019109">
    <property type="entry name" value="MamF_MmsF"/>
</dbReference>
<comment type="subcellular location">
    <subcellularLocation>
        <location evidence="1">Membrane</location>
        <topology evidence="1">Multi-pass membrane protein</topology>
    </subcellularLocation>
</comment>
<keyword evidence="9" id="KW-1185">Reference proteome</keyword>
<dbReference type="InterPro" id="IPR050807">
    <property type="entry name" value="TransReg_Diox_bact_type"/>
</dbReference>
<name>A0ABT8F3S6_9BACT</name>
<feature type="domain" description="HTH cro/C1-type" evidence="7">
    <location>
        <begin position="7"/>
        <end position="61"/>
    </location>
</feature>
<keyword evidence="5 6" id="KW-0472">Membrane</keyword>
<evidence type="ECO:0000313" key="8">
    <source>
        <dbReference type="EMBL" id="MDN4165106.1"/>
    </source>
</evidence>
<dbReference type="SMART" id="SM00530">
    <property type="entry name" value="HTH_XRE"/>
    <property type="match status" value="1"/>
</dbReference>
<dbReference type="PANTHER" id="PTHR46797">
    <property type="entry name" value="HTH-TYPE TRANSCRIPTIONAL REGULATOR"/>
    <property type="match status" value="1"/>
</dbReference>
<reference evidence="8" key="1">
    <citation type="submission" date="2023-06" db="EMBL/GenBank/DDBJ databases">
        <title>Cytophagales bacterium Strain LB-30, isolated from soil.</title>
        <authorList>
            <person name="Liu B."/>
        </authorList>
    </citation>
    <scope>NUCLEOTIDE SEQUENCE</scope>
    <source>
        <strain evidence="8">LB-30</strain>
    </source>
</reference>
<evidence type="ECO:0000259" key="7">
    <source>
        <dbReference type="PROSITE" id="PS50943"/>
    </source>
</evidence>
<organism evidence="8 9">
    <name type="scientific">Shiella aurantiaca</name>
    <dbReference type="NCBI Taxonomy" id="3058365"/>
    <lineage>
        <taxon>Bacteria</taxon>
        <taxon>Pseudomonadati</taxon>
        <taxon>Bacteroidota</taxon>
        <taxon>Cytophagia</taxon>
        <taxon>Cytophagales</taxon>
        <taxon>Shiellaceae</taxon>
        <taxon>Shiella</taxon>
    </lineage>
</organism>
<sequence>MTLGQQISLKRKSRGLSQEVLAEESGISLRTIQRIENDLSQPRPHTLKTLADTLHIALSDLSVNPSQEASVKSVVALQAINSSALLGVFIPLFQVIGPFFLWRKHKSDPLEYQTGKKILSFQILWLLLTGLILPITHFMHYAITGQFVLGKIPFVLVIYLILVAGNAAWVIKNAILLKKQNLDIYPFIPVLF</sequence>
<gene>
    <name evidence="8" type="ORF">QWY31_06315</name>
</gene>
<dbReference type="InterPro" id="IPR001387">
    <property type="entry name" value="Cro/C1-type_HTH"/>
</dbReference>
<evidence type="ECO:0000256" key="4">
    <source>
        <dbReference type="ARBA" id="ARBA00023125"/>
    </source>
</evidence>
<dbReference type="Pfam" id="PF01381">
    <property type="entry name" value="HTH_3"/>
    <property type="match status" value="1"/>
</dbReference>
<evidence type="ECO:0000256" key="5">
    <source>
        <dbReference type="ARBA" id="ARBA00023136"/>
    </source>
</evidence>